<reference evidence="11" key="1">
    <citation type="journal article" date="2019" name="Int. J. Syst. Evol. Microbiol.">
        <title>The Global Catalogue of Microorganisms (GCM) 10K type strain sequencing project: providing services to taxonomists for standard genome sequencing and annotation.</title>
        <authorList>
            <consortium name="The Broad Institute Genomics Platform"/>
            <consortium name="The Broad Institute Genome Sequencing Center for Infectious Disease"/>
            <person name="Wu L."/>
            <person name="Ma J."/>
        </authorList>
    </citation>
    <scope>NUCLEOTIDE SEQUENCE [LARGE SCALE GENOMIC DNA]</scope>
    <source>
        <strain evidence="11">KCTC 52237</strain>
    </source>
</reference>
<evidence type="ECO:0000256" key="5">
    <source>
        <dbReference type="ARBA" id="ARBA00023136"/>
    </source>
</evidence>
<evidence type="ECO:0000256" key="2">
    <source>
        <dbReference type="ARBA" id="ARBA00022475"/>
    </source>
</evidence>
<feature type="compositionally biased region" description="Basic and acidic residues" evidence="7">
    <location>
        <begin position="229"/>
        <end position="248"/>
    </location>
</feature>
<evidence type="ECO:0000256" key="1">
    <source>
        <dbReference type="ARBA" id="ARBA00004651"/>
    </source>
</evidence>
<comment type="similarity">
    <text evidence="6">Belongs to the exbB/tolQ family.</text>
</comment>
<sequence>MSELYQHIVEWTLCALIAFSIITWTLIVIKGVQHLSLSRQNRRFTKTFWSSADLHAAASFEKYVGATARVAAAGFQTLRNADASTATDLEHSWDRQDLLERHLRQQIQKERRSLENGLAVLASIGNTAPFVGLFGTVFGIIQALTAITATKSASIEVVAGPIGEALIATGIGIAVAVPSVLAYNFFLRRVKLIAADLDDFATDFVSLVQKSGFRIKSSTPVVKAAQSHPAREATSELRKPENGKEVFA</sequence>
<evidence type="ECO:0000313" key="11">
    <source>
        <dbReference type="Proteomes" id="UP001595555"/>
    </source>
</evidence>
<keyword evidence="5 8" id="KW-0472">Membrane</keyword>
<dbReference type="Proteomes" id="UP001595555">
    <property type="component" value="Unassembled WGS sequence"/>
</dbReference>
<name>A0ABV7FFA1_9GAMM</name>
<keyword evidence="2" id="KW-1003">Cell membrane</keyword>
<gene>
    <name evidence="10" type="ORF">ACFODX_06970</name>
</gene>
<dbReference type="InterPro" id="IPR002898">
    <property type="entry name" value="MotA_ExbB_proton_chnl"/>
</dbReference>
<dbReference type="RefSeq" id="WP_378117455.1">
    <property type="nucleotide sequence ID" value="NZ_JBHRTF010000003.1"/>
</dbReference>
<evidence type="ECO:0000256" key="6">
    <source>
        <dbReference type="RuleBase" id="RU004057"/>
    </source>
</evidence>
<dbReference type="PANTHER" id="PTHR30625:SF3">
    <property type="entry name" value="TOL-PAL SYSTEM PROTEIN TOLQ"/>
    <property type="match status" value="1"/>
</dbReference>
<dbReference type="InterPro" id="IPR050790">
    <property type="entry name" value="ExbB/TolQ_transport"/>
</dbReference>
<accession>A0ABV7FFA1</accession>
<feature type="transmembrane region" description="Helical" evidence="8">
    <location>
        <begin position="6"/>
        <end position="29"/>
    </location>
</feature>
<evidence type="ECO:0000256" key="3">
    <source>
        <dbReference type="ARBA" id="ARBA00022692"/>
    </source>
</evidence>
<feature type="transmembrane region" description="Helical" evidence="8">
    <location>
        <begin position="165"/>
        <end position="186"/>
    </location>
</feature>
<evidence type="ECO:0000256" key="4">
    <source>
        <dbReference type="ARBA" id="ARBA00022989"/>
    </source>
</evidence>
<evidence type="ECO:0000256" key="8">
    <source>
        <dbReference type="SAM" id="Phobius"/>
    </source>
</evidence>
<organism evidence="10 11">
    <name type="scientific">Cellvibrio fontiphilus</name>
    <dbReference type="NCBI Taxonomy" id="1815559"/>
    <lineage>
        <taxon>Bacteria</taxon>
        <taxon>Pseudomonadati</taxon>
        <taxon>Pseudomonadota</taxon>
        <taxon>Gammaproteobacteria</taxon>
        <taxon>Cellvibrionales</taxon>
        <taxon>Cellvibrionaceae</taxon>
        <taxon>Cellvibrio</taxon>
    </lineage>
</organism>
<feature type="region of interest" description="Disordered" evidence="7">
    <location>
        <begin position="224"/>
        <end position="248"/>
    </location>
</feature>
<keyword evidence="4 8" id="KW-1133">Transmembrane helix</keyword>
<evidence type="ECO:0000256" key="7">
    <source>
        <dbReference type="SAM" id="MobiDB-lite"/>
    </source>
</evidence>
<evidence type="ECO:0000313" key="10">
    <source>
        <dbReference type="EMBL" id="MFC3115293.1"/>
    </source>
</evidence>
<proteinExistence type="inferred from homology"/>
<protein>
    <submittedName>
        <fullName evidence="10">MotA/TolQ/ExbB proton channel family protein</fullName>
    </submittedName>
</protein>
<keyword evidence="6" id="KW-0813">Transport</keyword>
<dbReference type="Pfam" id="PF01618">
    <property type="entry name" value="MotA_ExbB"/>
    <property type="match status" value="1"/>
</dbReference>
<dbReference type="EMBL" id="JBHRTF010000003">
    <property type="protein sequence ID" value="MFC3115293.1"/>
    <property type="molecule type" value="Genomic_DNA"/>
</dbReference>
<feature type="domain" description="MotA/TolQ/ExbB proton channel" evidence="9">
    <location>
        <begin position="91"/>
        <end position="197"/>
    </location>
</feature>
<comment type="subcellular location">
    <subcellularLocation>
        <location evidence="1">Cell membrane</location>
        <topology evidence="1">Multi-pass membrane protein</topology>
    </subcellularLocation>
    <subcellularLocation>
        <location evidence="6">Membrane</location>
        <topology evidence="6">Multi-pass membrane protein</topology>
    </subcellularLocation>
</comment>
<keyword evidence="6" id="KW-0653">Protein transport</keyword>
<comment type="caution">
    <text evidence="10">The sequence shown here is derived from an EMBL/GenBank/DDBJ whole genome shotgun (WGS) entry which is preliminary data.</text>
</comment>
<evidence type="ECO:0000259" key="9">
    <source>
        <dbReference type="Pfam" id="PF01618"/>
    </source>
</evidence>
<keyword evidence="11" id="KW-1185">Reference proteome</keyword>
<feature type="transmembrane region" description="Helical" evidence="8">
    <location>
        <begin position="118"/>
        <end position="145"/>
    </location>
</feature>
<keyword evidence="3 8" id="KW-0812">Transmembrane</keyword>
<dbReference type="PANTHER" id="PTHR30625">
    <property type="entry name" value="PROTEIN TOLQ"/>
    <property type="match status" value="1"/>
</dbReference>